<evidence type="ECO:0000313" key="3">
    <source>
        <dbReference type="EMBL" id="GAA4384778.1"/>
    </source>
</evidence>
<dbReference type="Proteomes" id="UP001500454">
    <property type="component" value="Unassembled WGS sequence"/>
</dbReference>
<gene>
    <name evidence="3" type="ORF">GCM10023186_27510</name>
</gene>
<reference evidence="4" key="1">
    <citation type="journal article" date="2019" name="Int. J. Syst. Evol. Microbiol.">
        <title>The Global Catalogue of Microorganisms (GCM) 10K type strain sequencing project: providing services to taxonomists for standard genome sequencing and annotation.</title>
        <authorList>
            <consortium name="The Broad Institute Genomics Platform"/>
            <consortium name="The Broad Institute Genome Sequencing Center for Infectious Disease"/>
            <person name="Wu L."/>
            <person name="Ma J."/>
        </authorList>
    </citation>
    <scope>NUCLEOTIDE SEQUENCE [LARGE SCALE GENOMIC DNA]</scope>
    <source>
        <strain evidence="4">JCM 17924</strain>
    </source>
</reference>
<dbReference type="Gene3D" id="6.10.260.10">
    <property type="match status" value="1"/>
</dbReference>
<evidence type="ECO:0000313" key="4">
    <source>
        <dbReference type="Proteomes" id="UP001500454"/>
    </source>
</evidence>
<dbReference type="SUPFAM" id="SSF53756">
    <property type="entry name" value="UDP-Glycosyltransferase/glycogen phosphorylase"/>
    <property type="match status" value="2"/>
</dbReference>
<keyword evidence="1" id="KW-0328">Glycosyltransferase</keyword>
<accession>A0ABP8J4Y1</accession>
<name>A0ABP8J4Y1_9BACT</name>
<dbReference type="PANTHER" id="PTHR10176">
    <property type="entry name" value="GLYCOGEN SYNTHASE"/>
    <property type="match status" value="1"/>
</dbReference>
<evidence type="ECO:0000256" key="1">
    <source>
        <dbReference type="ARBA" id="ARBA00022676"/>
    </source>
</evidence>
<keyword evidence="2" id="KW-0808">Transferase</keyword>
<dbReference type="Gene3D" id="3.40.50.2000">
    <property type="entry name" value="Glycogen Phosphorylase B"/>
    <property type="match status" value="2"/>
</dbReference>
<protein>
    <submittedName>
        <fullName evidence="3">Glycogen/starch synthase</fullName>
    </submittedName>
</protein>
<dbReference type="InterPro" id="IPR008631">
    <property type="entry name" value="Glycogen_synth"/>
</dbReference>
<dbReference type="PANTHER" id="PTHR10176:SF3">
    <property type="entry name" value="GLYCOGEN [STARCH] SYNTHASE"/>
    <property type="match status" value="1"/>
</dbReference>
<organism evidence="3 4">
    <name type="scientific">Hymenobacter koreensis</name>
    <dbReference type="NCBI Taxonomy" id="1084523"/>
    <lineage>
        <taxon>Bacteria</taxon>
        <taxon>Pseudomonadati</taxon>
        <taxon>Bacteroidota</taxon>
        <taxon>Cytophagia</taxon>
        <taxon>Cytophagales</taxon>
        <taxon>Hymenobacteraceae</taxon>
        <taxon>Hymenobacter</taxon>
    </lineage>
</organism>
<sequence>MQRLVAFSLELLNAQPTSGKTSAHLSEKCRRGLYLADASLNPPCMQLPTSSPDTVASDALLVEVAWEVCNQVGGIYTVIRSKVPATVAGWGERYCLLGPYFPQAAQAEFEPFTDTQIAAGRDPIARAVRQLRQQGYEVHYGQWLVTGKPRVALLSPFQAYPRLGQLKTDLWQDHGIPSPDHDDLLHQVIAFGHLAKVFVQAVATETAAAEQPLQTLAHFHEWMTGAAIPALRREQTTARIVFTTHATLLGRYLAMNDASFYENLLHVNWEQEARHFNIETAVRMERAAAHGAHVFTTVSELTVRECMYLLDRIPDAVLPNGLNIERFVALHEFQNLHQQYKAKIHEFVMAHFFQSYSFDLDQTLYLFTSGRYEYHNKGFDLTLEALARLNYRIQQSGMEGQVVMFFITKRPYHSINPDVLQSRAMLDEVQDTCRAIEQQLGERLFYKAASSTSYQLPDLTDLVDDYWKLRYRRTLQSWKTSRLPPVITHNLVDDANDEILGFVRRANLVNNRHDRVKIVYHPDFVSSTSPLFGLDYGQFVRGCHLGVFPSYYEPWGYTPLECVARGVPAVTSDLSGFGDYVQQNVPDHEQKGIFVVQRQEKSFDESAEELTNMLWQFVIQNRRERITQRNQVESSSEQFDWRHLRQHYDRAYALALERDAVSVK</sequence>
<evidence type="ECO:0000256" key="2">
    <source>
        <dbReference type="ARBA" id="ARBA00022679"/>
    </source>
</evidence>
<comment type="caution">
    <text evidence="3">The sequence shown here is derived from an EMBL/GenBank/DDBJ whole genome shotgun (WGS) entry which is preliminary data.</text>
</comment>
<dbReference type="EMBL" id="BAABHA010000008">
    <property type="protein sequence ID" value="GAA4384778.1"/>
    <property type="molecule type" value="Genomic_DNA"/>
</dbReference>
<keyword evidence="4" id="KW-1185">Reference proteome</keyword>
<dbReference type="Pfam" id="PF05693">
    <property type="entry name" value="Glycogen_syn"/>
    <property type="match status" value="1"/>
</dbReference>
<proteinExistence type="predicted"/>